<dbReference type="EMBL" id="SMSJ01000145">
    <property type="protein sequence ID" value="TDH58189.1"/>
    <property type="molecule type" value="Genomic_DNA"/>
</dbReference>
<reference evidence="4 5" key="1">
    <citation type="journal article" date="2016" name="J. Microbiol.">
        <title>Dankookia rubra gen. nov., sp. nov., an alphaproteobacterium isolated from sediment of a shallow stream.</title>
        <authorList>
            <person name="Kim W.H."/>
            <person name="Kim D.H."/>
            <person name="Kang K."/>
            <person name="Ahn T.Y."/>
        </authorList>
    </citation>
    <scope>NUCLEOTIDE SEQUENCE [LARGE SCALE GENOMIC DNA]</scope>
    <source>
        <strain evidence="4 5">JCM30602</strain>
    </source>
</reference>
<dbReference type="Gene3D" id="3.40.50.2300">
    <property type="match status" value="1"/>
</dbReference>
<evidence type="ECO:0000256" key="1">
    <source>
        <dbReference type="ARBA" id="ARBA00022553"/>
    </source>
</evidence>
<dbReference type="CDD" id="cd00156">
    <property type="entry name" value="REC"/>
    <property type="match status" value="1"/>
</dbReference>
<dbReference type="SMART" id="SM00448">
    <property type="entry name" value="REC"/>
    <property type="match status" value="1"/>
</dbReference>
<feature type="domain" description="Response regulatory" evidence="3">
    <location>
        <begin position="25"/>
        <end position="145"/>
    </location>
</feature>
<dbReference type="PANTHER" id="PTHR44591">
    <property type="entry name" value="STRESS RESPONSE REGULATOR PROTEIN 1"/>
    <property type="match status" value="1"/>
</dbReference>
<sequence>MYLELHAAACANRDHRAEHSMMALRVLIAEDEALVAMSLHDLLEADGHEIELAFDGVAALAMARRLGTALDVLVTDLNMPHLGGEALILNLRAERPSLPVVVVTGSPPPGGAASLREGSGGNGPLVLLHKPIDYQALLAAVREVAHIGSQMAAE</sequence>
<accession>A0A4R5Q6Q7</accession>
<dbReference type="InterPro" id="IPR011006">
    <property type="entry name" value="CheY-like_superfamily"/>
</dbReference>
<evidence type="ECO:0000313" key="4">
    <source>
        <dbReference type="EMBL" id="TDH58189.1"/>
    </source>
</evidence>
<evidence type="ECO:0000256" key="2">
    <source>
        <dbReference type="PROSITE-ProRule" id="PRU00169"/>
    </source>
</evidence>
<feature type="modified residue" description="4-aspartylphosphate" evidence="2">
    <location>
        <position position="76"/>
    </location>
</feature>
<proteinExistence type="predicted"/>
<evidence type="ECO:0000313" key="5">
    <source>
        <dbReference type="Proteomes" id="UP000295096"/>
    </source>
</evidence>
<protein>
    <submittedName>
        <fullName evidence="4">Response regulator</fullName>
    </submittedName>
</protein>
<dbReference type="OrthoDB" id="9800897at2"/>
<gene>
    <name evidence="4" type="ORF">E2C06_33905</name>
</gene>
<organism evidence="4 5">
    <name type="scientific">Dankookia rubra</name>
    <dbReference type="NCBI Taxonomy" id="1442381"/>
    <lineage>
        <taxon>Bacteria</taxon>
        <taxon>Pseudomonadati</taxon>
        <taxon>Pseudomonadota</taxon>
        <taxon>Alphaproteobacteria</taxon>
        <taxon>Acetobacterales</taxon>
        <taxon>Roseomonadaceae</taxon>
        <taxon>Dankookia</taxon>
    </lineage>
</organism>
<dbReference type="GO" id="GO:0000160">
    <property type="term" value="P:phosphorelay signal transduction system"/>
    <property type="evidence" value="ECO:0007669"/>
    <property type="project" value="InterPro"/>
</dbReference>
<dbReference type="PANTHER" id="PTHR44591:SF3">
    <property type="entry name" value="RESPONSE REGULATORY DOMAIN-CONTAINING PROTEIN"/>
    <property type="match status" value="1"/>
</dbReference>
<dbReference type="SUPFAM" id="SSF52172">
    <property type="entry name" value="CheY-like"/>
    <property type="match status" value="1"/>
</dbReference>
<dbReference type="InterPro" id="IPR001789">
    <property type="entry name" value="Sig_transdc_resp-reg_receiver"/>
</dbReference>
<dbReference type="Proteomes" id="UP000295096">
    <property type="component" value="Unassembled WGS sequence"/>
</dbReference>
<dbReference type="InterPro" id="IPR050595">
    <property type="entry name" value="Bact_response_regulator"/>
</dbReference>
<evidence type="ECO:0000259" key="3">
    <source>
        <dbReference type="PROSITE" id="PS50110"/>
    </source>
</evidence>
<keyword evidence="1 2" id="KW-0597">Phosphoprotein</keyword>
<dbReference type="Pfam" id="PF00072">
    <property type="entry name" value="Response_reg"/>
    <property type="match status" value="1"/>
</dbReference>
<dbReference type="PROSITE" id="PS50110">
    <property type="entry name" value="RESPONSE_REGULATORY"/>
    <property type="match status" value="1"/>
</dbReference>
<dbReference type="AlphaFoldDB" id="A0A4R5Q6Q7"/>
<comment type="caution">
    <text evidence="4">The sequence shown here is derived from an EMBL/GenBank/DDBJ whole genome shotgun (WGS) entry which is preliminary data.</text>
</comment>
<keyword evidence="5" id="KW-1185">Reference proteome</keyword>
<name>A0A4R5Q6Q7_9PROT</name>